<evidence type="ECO:0000313" key="1">
    <source>
        <dbReference type="EMBL" id="UPM42349.1"/>
    </source>
</evidence>
<reference evidence="1" key="1">
    <citation type="submission" date="2022-04" db="EMBL/GenBank/DDBJ databases">
        <title>Halocatena sp. nov., isolated from a salt lake.</title>
        <authorList>
            <person name="Cui H.-L."/>
        </authorList>
    </citation>
    <scope>NUCLEOTIDE SEQUENCE</scope>
    <source>
        <strain evidence="1">AD-1</strain>
    </source>
</reference>
<dbReference type="KEGG" id="haad:MW046_10305"/>
<name>A0A8U0A0N8_9EURY</name>
<dbReference type="Proteomes" id="UP000831768">
    <property type="component" value="Chromosome"/>
</dbReference>
<dbReference type="InterPro" id="IPR046604">
    <property type="entry name" value="DUF6663"/>
</dbReference>
<evidence type="ECO:0000313" key="2">
    <source>
        <dbReference type="Proteomes" id="UP000831768"/>
    </source>
</evidence>
<sequence>MSDGIYRVLCSPRSSEEFLLLDTTTADPVYVSKRGYPEERASTIDTIEQGNTVAATIDWSTDRPRFASVTIETETTVSFASDATNIFEAARACWHETVSDGDPMHSRLTRGTDGAVKGVLYTFAEQAGERELFSEFRDGIKPLDPLLEPITASEPPYAVFCLDPRELPCVVVHIVLEPDGLLAETMRDTYTFDSC</sequence>
<organism evidence="1 2">
    <name type="scientific">Halocatena salina</name>
    <dbReference type="NCBI Taxonomy" id="2934340"/>
    <lineage>
        <taxon>Archaea</taxon>
        <taxon>Methanobacteriati</taxon>
        <taxon>Methanobacteriota</taxon>
        <taxon>Stenosarchaea group</taxon>
        <taxon>Halobacteria</taxon>
        <taxon>Halobacteriales</taxon>
        <taxon>Natronomonadaceae</taxon>
        <taxon>Halocatena</taxon>
    </lineage>
</organism>
<dbReference type="Pfam" id="PF20368">
    <property type="entry name" value="DUF6663"/>
    <property type="match status" value="2"/>
</dbReference>
<accession>A0A8U0A0N8</accession>
<protein>
    <submittedName>
        <fullName evidence="1">Uncharacterized protein</fullName>
    </submittedName>
</protein>
<dbReference type="GeneID" id="71928442"/>
<gene>
    <name evidence="1" type="ORF">MW046_10305</name>
</gene>
<dbReference type="EMBL" id="CP096019">
    <property type="protein sequence ID" value="UPM42349.1"/>
    <property type="molecule type" value="Genomic_DNA"/>
</dbReference>
<proteinExistence type="predicted"/>
<dbReference type="AlphaFoldDB" id="A0A8U0A0N8"/>
<keyword evidence="2" id="KW-1185">Reference proteome</keyword>
<dbReference type="RefSeq" id="WP_247993023.1">
    <property type="nucleotide sequence ID" value="NZ_CP096019.1"/>
</dbReference>